<dbReference type="Pfam" id="PF05016">
    <property type="entry name" value="ParE_toxin"/>
    <property type="match status" value="1"/>
</dbReference>
<protein>
    <submittedName>
        <fullName evidence="3">Addiction module toxin, RelE/StbE family</fullName>
    </submittedName>
</protein>
<gene>
    <name evidence="3" type="ordered locus">Tmz1t_2336</name>
</gene>
<dbReference type="NCBIfam" id="TIGR02385">
    <property type="entry name" value="RelE_StbE"/>
    <property type="match status" value="1"/>
</dbReference>
<reference evidence="3 4" key="2">
    <citation type="journal article" date="2012" name="Stand. Genomic Sci.">
        <title>Complete genome sequence of Thauera aminoaromatica strain MZ1T.</title>
        <authorList>
            <person name="Jiang K."/>
            <person name="Sanseverino J."/>
            <person name="Chauhan A."/>
            <person name="Lucas S."/>
            <person name="Copeland A."/>
            <person name="Lapidus A."/>
            <person name="Del Rio T.G."/>
            <person name="Dalin E."/>
            <person name="Tice H."/>
            <person name="Bruce D."/>
            <person name="Goodwin L."/>
            <person name="Pitluck S."/>
            <person name="Sims D."/>
            <person name="Brettin T."/>
            <person name="Detter J.C."/>
            <person name="Han C."/>
            <person name="Chang Y.J."/>
            <person name="Larimer F."/>
            <person name="Land M."/>
            <person name="Hauser L."/>
            <person name="Kyrpides N.C."/>
            <person name="Mikhailova N."/>
            <person name="Moser S."/>
            <person name="Jegier P."/>
            <person name="Close D."/>
            <person name="Debruyn J.M."/>
            <person name="Wang Y."/>
            <person name="Layton A.C."/>
            <person name="Allen M.S."/>
            <person name="Sayler G.S."/>
        </authorList>
    </citation>
    <scope>NUCLEOTIDE SEQUENCE [LARGE SCALE GENOMIC DNA]</scope>
    <source>
        <strain evidence="3 4">MZ1T</strain>
        <plasmid evidence="3">pTha01</plasmid>
    </source>
</reference>
<evidence type="ECO:0000313" key="4">
    <source>
        <dbReference type="Proteomes" id="UP000002186"/>
    </source>
</evidence>
<keyword evidence="3" id="KW-0614">Plasmid</keyword>
<geneLocation type="plasmid" evidence="3 4">
    <name>pTha01</name>
</geneLocation>
<dbReference type="PANTHER" id="PTHR33755">
    <property type="entry name" value="TOXIN PARE1-RELATED"/>
    <property type="match status" value="1"/>
</dbReference>
<dbReference type="InterPro" id="IPR051803">
    <property type="entry name" value="TA_system_RelE-like_toxin"/>
</dbReference>
<sequence>MRVQWTPEAVQDRLAIWDYLVERNPGAAARMDTLFSKAAERLSSHPELGKPGLIAGTRELFPHENYRLVYELAEDAVWVLAVVHVARLWPPAALADESADYAAGARKMH</sequence>
<dbReference type="HOGENOM" id="CLU_147162_11_1_4"/>
<evidence type="ECO:0000256" key="2">
    <source>
        <dbReference type="ARBA" id="ARBA00022649"/>
    </source>
</evidence>
<dbReference type="OrthoDB" id="9798046at2"/>
<dbReference type="EMBL" id="CP001282">
    <property type="protein sequence ID" value="ACK55073.1"/>
    <property type="molecule type" value="Genomic_DNA"/>
</dbReference>
<dbReference type="RefSeq" id="WP_012592873.1">
    <property type="nucleotide sequence ID" value="NC_011667.1"/>
</dbReference>
<proteinExistence type="inferred from homology"/>
<keyword evidence="4" id="KW-1185">Reference proteome</keyword>
<dbReference type="eggNOG" id="COG3668">
    <property type="taxonomic scope" value="Bacteria"/>
</dbReference>
<comment type="similarity">
    <text evidence="1">Belongs to the RelE toxin family.</text>
</comment>
<evidence type="ECO:0000256" key="1">
    <source>
        <dbReference type="ARBA" id="ARBA00006226"/>
    </source>
</evidence>
<keyword evidence="2" id="KW-1277">Toxin-antitoxin system</keyword>
<name>B8F0A7_THASP</name>
<evidence type="ECO:0000313" key="3">
    <source>
        <dbReference type="EMBL" id="ACK55073.1"/>
    </source>
</evidence>
<dbReference type="Gene3D" id="3.30.2310.20">
    <property type="entry name" value="RelE-like"/>
    <property type="match status" value="1"/>
</dbReference>
<accession>B8F0A7</accession>
<dbReference type="AlphaFoldDB" id="B8F0A7"/>
<dbReference type="InterPro" id="IPR007712">
    <property type="entry name" value="RelE/ParE_toxin"/>
</dbReference>
<dbReference type="KEGG" id="tmz:Tmz1t_2336"/>
<reference evidence="4" key="1">
    <citation type="submission" date="2008-12" db="EMBL/GenBank/DDBJ databases">
        <title>Complete sequence of plasmid of Thauera sp. MZ1T.</title>
        <authorList>
            <consortium name="US DOE Joint Genome Institute"/>
            <person name="Lucas S."/>
            <person name="Copeland A."/>
            <person name="Lapidus A."/>
            <person name="Glavina del Rio T."/>
            <person name="Dalin E."/>
            <person name="Tice H."/>
            <person name="Bruce D."/>
            <person name="Goodwin L."/>
            <person name="Pitluck S."/>
            <person name="Sims D."/>
            <person name="Brettin T."/>
            <person name="Detter J.C."/>
            <person name="Han C."/>
            <person name="Larimer F."/>
            <person name="Land M."/>
            <person name="Hauser L."/>
            <person name="Kyrpides N."/>
            <person name="Mikhailova N."/>
            <person name="Sayler G.S."/>
        </authorList>
    </citation>
    <scope>NUCLEOTIDE SEQUENCE [LARGE SCALE GENOMIC DNA]</scope>
    <source>
        <strain evidence="4">MZ1T</strain>
        <plasmid evidence="4">pTha01</plasmid>
    </source>
</reference>
<organism evidence="3 4">
    <name type="scientific">Thauera aminoaromatica</name>
    <dbReference type="NCBI Taxonomy" id="164330"/>
    <lineage>
        <taxon>Bacteria</taxon>
        <taxon>Pseudomonadati</taxon>
        <taxon>Pseudomonadota</taxon>
        <taxon>Betaproteobacteria</taxon>
        <taxon>Rhodocyclales</taxon>
        <taxon>Zoogloeaceae</taxon>
        <taxon>Thauera</taxon>
    </lineage>
</organism>
<dbReference type="Proteomes" id="UP000002186">
    <property type="component" value="Plasmid pTha01"/>
</dbReference>
<dbReference type="InterPro" id="IPR035093">
    <property type="entry name" value="RelE/ParE_toxin_dom_sf"/>
</dbReference>